<dbReference type="GO" id="GO:0005737">
    <property type="term" value="C:cytoplasm"/>
    <property type="evidence" value="ECO:0007669"/>
    <property type="project" value="TreeGrafter"/>
</dbReference>
<dbReference type="PANTHER" id="PTHR21461:SF69">
    <property type="entry name" value="GLYCOSYLTRANSFERASE FAMILY 92 PROTEIN"/>
    <property type="match status" value="1"/>
</dbReference>
<keyword evidence="7" id="KW-0472">Membrane</keyword>
<organism evidence="8">
    <name type="scientific">Cladocopium goreaui</name>
    <dbReference type="NCBI Taxonomy" id="2562237"/>
    <lineage>
        <taxon>Eukaryota</taxon>
        <taxon>Sar</taxon>
        <taxon>Alveolata</taxon>
        <taxon>Dinophyceae</taxon>
        <taxon>Suessiales</taxon>
        <taxon>Symbiodiniaceae</taxon>
        <taxon>Cladocopium</taxon>
    </lineage>
</organism>
<keyword evidence="3" id="KW-0328">Glycosyltransferase</keyword>
<reference evidence="9 10" key="2">
    <citation type="submission" date="2024-05" db="EMBL/GenBank/DDBJ databases">
        <authorList>
            <person name="Chen Y."/>
            <person name="Shah S."/>
            <person name="Dougan E. K."/>
            <person name="Thang M."/>
            <person name="Chan C."/>
        </authorList>
    </citation>
    <scope>NUCLEOTIDE SEQUENCE [LARGE SCALE GENOMIC DNA]</scope>
</reference>
<reference evidence="8" key="1">
    <citation type="submission" date="2022-10" db="EMBL/GenBank/DDBJ databases">
        <authorList>
            <person name="Chen Y."/>
            <person name="Dougan E. K."/>
            <person name="Chan C."/>
            <person name="Rhodes N."/>
            <person name="Thang M."/>
        </authorList>
    </citation>
    <scope>NUCLEOTIDE SEQUENCE</scope>
</reference>
<evidence type="ECO:0000256" key="4">
    <source>
        <dbReference type="ARBA" id="ARBA00022679"/>
    </source>
</evidence>
<evidence type="ECO:0008006" key="11">
    <source>
        <dbReference type="Google" id="ProtNLM"/>
    </source>
</evidence>
<comment type="similarity">
    <text evidence="2">Belongs to the glycosyltransferase 92 family.</text>
</comment>
<dbReference type="InterPro" id="IPR008166">
    <property type="entry name" value="Glyco_transf_92"/>
</dbReference>
<dbReference type="GO" id="GO:0016757">
    <property type="term" value="F:glycosyltransferase activity"/>
    <property type="evidence" value="ECO:0007669"/>
    <property type="project" value="UniProtKB-KW"/>
</dbReference>
<evidence type="ECO:0000256" key="3">
    <source>
        <dbReference type="ARBA" id="ARBA00022676"/>
    </source>
</evidence>
<sequence>MVKQYHSVACARDAYVSSSHPENYGRTVKDMVQWLEFSLLHGIDHFFVYTFKGTEDAVKEVLMPYLKAGLATRIHVDVPQYPRDKSLDMCGRHFDWVIRDCLCRAKSHATWVIPSFDFDEYFHLNNGNMFPDGKIPQDYLRTGWDAIARFHNKSPEEIHSISFKRYHFARSATGTLEIASPWREAHLQERLGQPDTVEALPKYVYNVHLANDAWWHWLKDFDPKTKRSLVIPMSPDIMATVVSSVPTEHISLNESIGYVHHYRIPHGDPQAKTYDDHLVSDADKLTEAIEQRFGQKLPALLKRFSEASPQPAQYLVVC</sequence>
<evidence type="ECO:0000313" key="8">
    <source>
        <dbReference type="EMBL" id="CAI3986750.1"/>
    </source>
</evidence>
<protein>
    <recommendedName>
        <fullName evidence="11">Glycosyltransferase family 92 protein</fullName>
    </recommendedName>
</protein>
<evidence type="ECO:0000256" key="2">
    <source>
        <dbReference type="ARBA" id="ARBA00007647"/>
    </source>
</evidence>
<dbReference type="Proteomes" id="UP001152797">
    <property type="component" value="Unassembled WGS sequence"/>
</dbReference>
<dbReference type="EMBL" id="CAMXCT030001112">
    <property type="protein sequence ID" value="CAL4774062.1"/>
    <property type="molecule type" value="Genomic_DNA"/>
</dbReference>
<dbReference type="OrthoDB" id="407163at2759"/>
<accession>A0A9P1FTY8</accession>
<keyword evidence="4" id="KW-0808">Transferase</keyword>
<keyword evidence="5" id="KW-0812">Transmembrane</keyword>
<dbReference type="Pfam" id="PF01697">
    <property type="entry name" value="Glyco_transf_92"/>
    <property type="match status" value="1"/>
</dbReference>
<gene>
    <name evidence="8" type="ORF">C1SCF055_LOCUS14075</name>
</gene>
<dbReference type="EMBL" id="CAMXCT020001112">
    <property type="protein sequence ID" value="CAL1140125.1"/>
    <property type="molecule type" value="Genomic_DNA"/>
</dbReference>
<evidence type="ECO:0000313" key="10">
    <source>
        <dbReference type="Proteomes" id="UP001152797"/>
    </source>
</evidence>
<dbReference type="PANTHER" id="PTHR21461">
    <property type="entry name" value="GLYCOSYLTRANSFERASE FAMILY 92 PROTEIN"/>
    <property type="match status" value="1"/>
</dbReference>
<keyword evidence="10" id="KW-1185">Reference proteome</keyword>
<evidence type="ECO:0000256" key="6">
    <source>
        <dbReference type="ARBA" id="ARBA00022989"/>
    </source>
</evidence>
<proteinExistence type="inferred from homology"/>
<dbReference type="EMBL" id="CAMXCT010001112">
    <property type="protein sequence ID" value="CAI3986750.1"/>
    <property type="molecule type" value="Genomic_DNA"/>
</dbReference>
<evidence type="ECO:0000313" key="9">
    <source>
        <dbReference type="EMBL" id="CAL4774062.1"/>
    </source>
</evidence>
<evidence type="ECO:0000256" key="1">
    <source>
        <dbReference type="ARBA" id="ARBA00004167"/>
    </source>
</evidence>
<name>A0A9P1FTY8_9DINO</name>
<evidence type="ECO:0000256" key="7">
    <source>
        <dbReference type="ARBA" id="ARBA00023136"/>
    </source>
</evidence>
<keyword evidence="6" id="KW-1133">Transmembrane helix</keyword>
<dbReference type="AlphaFoldDB" id="A0A9P1FTY8"/>
<evidence type="ECO:0000256" key="5">
    <source>
        <dbReference type="ARBA" id="ARBA00022692"/>
    </source>
</evidence>
<dbReference type="GO" id="GO:0016020">
    <property type="term" value="C:membrane"/>
    <property type="evidence" value="ECO:0007669"/>
    <property type="project" value="UniProtKB-SubCell"/>
</dbReference>
<comment type="subcellular location">
    <subcellularLocation>
        <location evidence="1">Membrane</location>
        <topology evidence="1">Single-pass membrane protein</topology>
    </subcellularLocation>
</comment>
<comment type="caution">
    <text evidence="8">The sequence shown here is derived from an EMBL/GenBank/DDBJ whole genome shotgun (WGS) entry which is preliminary data.</text>
</comment>